<protein>
    <submittedName>
        <fullName evidence="1">Uncharacterized protein</fullName>
    </submittedName>
</protein>
<accession>U6JYJ3</accession>
<dbReference type="RefSeq" id="XP_013352390.1">
    <property type="nucleotide sequence ID" value="XM_013496936.1"/>
</dbReference>
<reference evidence="1" key="2">
    <citation type="submission" date="2013-10" db="EMBL/GenBank/DDBJ databases">
        <authorList>
            <person name="Aslett M."/>
        </authorList>
    </citation>
    <scope>NUCLEOTIDE SEQUENCE [LARGE SCALE GENOMIC DNA]</scope>
    <source>
        <strain evidence="1">Houghton</strain>
    </source>
</reference>
<dbReference type="Proteomes" id="UP000030744">
    <property type="component" value="Unassembled WGS sequence"/>
</dbReference>
<organism evidence="1 2">
    <name type="scientific">Eimeria mitis</name>
    <dbReference type="NCBI Taxonomy" id="44415"/>
    <lineage>
        <taxon>Eukaryota</taxon>
        <taxon>Sar</taxon>
        <taxon>Alveolata</taxon>
        <taxon>Apicomplexa</taxon>
        <taxon>Conoidasida</taxon>
        <taxon>Coccidia</taxon>
        <taxon>Eucoccidiorida</taxon>
        <taxon>Eimeriorina</taxon>
        <taxon>Eimeriidae</taxon>
        <taxon>Eimeria</taxon>
    </lineage>
</organism>
<evidence type="ECO:0000313" key="2">
    <source>
        <dbReference type="Proteomes" id="UP000030744"/>
    </source>
</evidence>
<dbReference type="AlphaFoldDB" id="U6JYJ3"/>
<proteinExistence type="predicted"/>
<evidence type="ECO:0000313" key="1">
    <source>
        <dbReference type="EMBL" id="CDJ29821.1"/>
    </source>
</evidence>
<name>U6JYJ3_9EIME</name>
<sequence length="186" mass="21098">MRILSSKASLTVQDAEAVLTEAELLVDNASHQLRRPPSNWTAAYLVMKLSSLFMVLDCVVCTTEVLGDKMNAGRLWGEFAQKFRADYFLPGTGRKLRQRALKRLVNRLSYALSIYKEARRPALQEIIELKGAIITLPYKASQDCRTHCGSSGWRMTRNSRELAMTWDTILTFKRPANEKLKTDLTA</sequence>
<dbReference type="OrthoDB" id="347378at2759"/>
<keyword evidence="2" id="KW-1185">Reference proteome</keyword>
<dbReference type="VEuPathDB" id="ToxoDB:EMH_0052950"/>
<dbReference type="GeneID" id="25379971"/>
<reference evidence="1" key="1">
    <citation type="submission" date="2013-10" db="EMBL/GenBank/DDBJ databases">
        <title>Genomic analysis of the causative agents of coccidiosis in chickens.</title>
        <authorList>
            <person name="Reid A.J."/>
            <person name="Blake D."/>
            <person name="Billington K."/>
            <person name="Browne H."/>
            <person name="Dunn M."/>
            <person name="Hung S."/>
            <person name="Kawahara F."/>
            <person name="Miranda-Saavedra D."/>
            <person name="Mourier T."/>
            <person name="Nagra H."/>
            <person name="Otto T.D."/>
            <person name="Rawlings N."/>
            <person name="Sanchez A."/>
            <person name="Sanders M."/>
            <person name="Subramaniam C."/>
            <person name="Tay Y."/>
            <person name="Dear P."/>
            <person name="Doerig C."/>
            <person name="Gruber A."/>
            <person name="Parkinson J."/>
            <person name="Shirley M."/>
            <person name="Wan K.L."/>
            <person name="Berriman M."/>
            <person name="Tomley F."/>
            <person name="Pain A."/>
        </authorList>
    </citation>
    <scope>NUCLEOTIDE SEQUENCE [LARGE SCALE GENOMIC DNA]</scope>
    <source>
        <strain evidence="1">Houghton</strain>
    </source>
</reference>
<dbReference type="EMBL" id="HG682143">
    <property type="protein sequence ID" value="CDJ29821.1"/>
    <property type="molecule type" value="Genomic_DNA"/>
</dbReference>
<gene>
    <name evidence="1" type="ORF">EMH_0052950</name>
</gene>